<keyword evidence="2 7" id="KW-0812">Transmembrane</keyword>
<organism evidence="10 11">
    <name type="scientific">Microbulbifer aggregans</name>
    <dbReference type="NCBI Taxonomy" id="1769779"/>
    <lineage>
        <taxon>Bacteria</taxon>
        <taxon>Pseudomonadati</taxon>
        <taxon>Pseudomonadota</taxon>
        <taxon>Gammaproteobacteria</taxon>
        <taxon>Cellvibrionales</taxon>
        <taxon>Microbulbiferaceae</taxon>
        <taxon>Microbulbifer</taxon>
    </lineage>
</organism>
<feature type="signal peptide" evidence="8">
    <location>
        <begin position="1"/>
        <end position="22"/>
    </location>
</feature>
<dbReference type="Proteomes" id="UP000095672">
    <property type="component" value="Chromosome"/>
</dbReference>
<feature type="chain" id="PRO_5008895679" evidence="8">
    <location>
        <begin position="23"/>
        <end position="228"/>
    </location>
</feature>
<feature type="transmembrane region" description="Helical" evidence="7">
    <location>
        <begin position="196"/>
        <end position="214"/>
    </location>
</feature>
<dbReference type="RefSeq" id="WP_069948393.1">
    <property type="nucleotide sequence ID" value="NZ_CP014143.1"/>
</dbReference>
<name>A0A1C9WBL8_9GAMM</name>
<dbReference type="PROSITE" id="PS51781">
    <property type="entry name" value="SH3B"/>
    <property type="match status" value="1"/>
</dbReference>
<dbReference type="InterPro" id="IPR003646">
    <property type="entry name" value="SH3-like_bac-type"/>
</dbReference>
<keyword evidence="6" id="KW-0175">Coiled coil</keyword>
<proteinExistence type="predicted"/>
<dbReference type="PATRIC" id="fig|1769779.3.peg.3154"/>
<evidence type="ECO:0000256" key="3">
    <source>
        <dbReference type="ARBA" id="ARBA00022729"/>
    </source>
</evidence>
<gene>
    <name evidence="10" type="ORF">AUP74_03175</name>
</gene>
<evidence type="ECO:0000256" key="8">
    <source>
        <dbReference type="SAM" id="SignalP"/>
    </source>
</evidence>
<dbReference type="Gene3D" id="2.30.30.40">
    <property type="entry name" value="SH3 Domains"/>
    <property type="match status" value="1"/>
</dbReference>
<reference evidence="11" key="1">
    <citation type="submission" date="2016-01" db="EMBL/GenBank/DDBJ databases">
        <title>Complete genome sequence of Microbulbifer sp. CCB-MM1, a halophile isolated from Matang Mangrove Forest, Perak.</title>
        <authorList>
            <person name="Moh T.H."/>
            <person name="Dinesh B."/>
            <person name="Lau N.-S."/>
            <person name="Go F."/>
            <person name="Alexander Chong S.-C."/>
        </authorList>
    </citation>
    <scope>NUCLEOTIDE SEQUENCE [LARGE SCALE GENOMIC DNA]</scope>
    <source>
        <strain evidence="11">CCB-MM1</strain>
    </source>
</reference>
<sequence length="228" mass="25568" precursor="true">MMKTLTGLAIAALLATSLNTFAQSGSTRYITDQLHVPLRSGKGNEFRILHSGLPSGTKLVLLEDAPEDGWARVRTPTGEEGWVRRQYLVSEATAEIKLQRAVANLERFEKMEGNLGGEVRRLEGENQELSNKLTSAEEKADQLTTELKNLKTLSADAVALNERHQKLLHQHELLKQKQIMAEAEIQRLSASEQHKWYMYGAVSVAAGAILAMIAPHFRRRRRNSEWAN</sequence>
<evidence type="ECO:0000313" key="11">
    <source>
        <dbReference type="Proteomes" id="UP000095672"/>
    </source>
</evidence>
<evidence type="ECO:0000256" key="7">
    <source>
        <dbReference type="SAM" id="Phobius"/>
    </source>
</evidence>
<keyword evidence="4 7" id="KW-1133">Transmembrane helix</keyword>
<evidence type="ECO:0000313" key="10">
    <source>
        <dbReference type="EMBL" id="AOS98541.1"/>
    </source>
</evidence>
<evidence type="ECO:0000256" key="4">
    <source>
        <dbReference type="ARBA" id="ARBA00022989"/>
    </source>
</evidence>
<dbReference type="KEGG" id="micc:AUP74_03175"/>
<evidence type="ECO:0000259" key="9">
    <source>
        <dbReference type="PROSITE" id="PS51781"/>
    </source>
</evidence>
<dbReference type="STRING" id="1769779.AUP74_03175"/>
<dbReference type="Pfam" id="PF08239">
    <property type="entry name" value="SH3_3"/>
    <property type="match status" value="1"/>
</dbReference>
<feature type="domain" description="SH3b" evidence="9">
    <location>
        <begin position="25"/>
        <end position="92"/>
    </location>
</feature>
<evidence type="ECO:0000256" key="6">
    <source>
        <dbReference type="SAM" id="Coils"/>
    </source>
</evidence>
<evidence type="ECO:0000256" key="2">
    <source>
        <dbReference type="ARBA" id="ARBA00022692"/>
    </source>
</evidence>
<dbReference type="NCBIfam" id="TIGR04211">
    <property type="entry name" value="SH3_and_anchor"/>
    <property type="match status" value="1"/>
</dbReference>
<dbReference type="InterPro" id="IPR016476">
    <property type="entry name" value="SH3_dom_pro"/>
</dbReference>
<dbReference type="AlphaFoldDB" id="A0A1C9WBL8"/>
<keyword evidence="3 8" id="KW-0732">Signal</keyword>
<accession>A0A1C9WBL8</accession>
<comment type="subcellular location">
    <subcellularLocation>
        <location evidence="1">Membrane</location>
        <topology evidence="1">Single-pass membrane protein</topology>
    </subcellularLocation>
</comment>
<feature type="coiled-coil region" evidence="6">
    <location>
        <begin position="119"/>
        <end position="177"/>
    </location>
</feature>
<evidence type="ECO:0000256" key="5">
    <source>
        <dbReference type="ARBA" id="ARBA00023136"/>
    </source>
</evidence>
<dbReference type="SMART" id="SM00287">
    <property type="entry name" value="SH3b"/>
    <property type="match status" value="1"/>
</dbReference>
<dbReference type="EMBL" id="CP014143">
    <property type="protein sequence ID" value="AOS98541.1"/>
    <property type="molecule type" value="Genomic_DNA"/>
</dbReference>
<evidence type="ECO:0000256" key="1">
    <source>
        <dbReference type="ARBA" id="ARBA00004167"/>
    </source>
</evidence>
<keyword evidence="11" id="KW-1185">Reference proteome</keyword>
<keyword evidence="5 7" id="KW-0472">Membrane</keyword>
<dbReference type="GO" id="GO:0016020">
    <property type="term" value="C:membrane"/>
    <property type="evidence" value="ECO:0007669"/>
    <property type="project" value="UniProtKB-SubCell"/>
</dbReference>
<protein>
    <submittedName>
        <fullName evidence="10">SH3 domain-containing protein</fullName>
    </submittedName>
</protein>